<dbReference type="KEGG" id="bmed:GYM46_12905"/>
<evidence type="ECO:0000313" key="1">
    <source>
        <dbReference type="EMBL" id="QIH73764.1"/>
    </source>
</evidence>
<gene>
    <name evidence="1" type="ORF">GYM46_12905</name>
</gene>
<organism evidence="1 2">
    <name type="scientific">Brevundimonas mediterranea</name>
    <dbReference type="NCBI Taxonomy" id="74329"/>
    <lineage>
        <taxon>Bacteria</taxon>
        <taxon>Pseudomonadati</taxon>
        <taxon>Pseudomonadota</taxon>
        <taxon>Alphaproteobacteria</taxon>
        <taxon>Caulobacterales</taxon>
        <taxon>Caulobacteraceae</taxon>
        <taxon>Brevundimonas</taxon>
    </lineage>
</organism>
<dbReference type="AlphaFoldDB" id="A0AB37E959"/>
<accession>A0AB37E959</accession>
<evidence type="ECO:0000313" key="2">
    <source>
        <dbReference type="Proteomes" id="UP000501325"/>
    </source>
</evidence>
<dbReference type="Proteomes" id="UP000501325">
    <property type="component" value="Chromosome"/>
</dbReference>
<reference evidence="1 2" key="1">
    <citation type="submission" date="2020-01" db="EMBL/GenBank/DDBJ databases">
        <authorList>
            <person name="Wang S."/>
        </authorList>
    </citation>
    <scope>NUCLEOTIDE SEQUENCE [LARGE SCALE GENOMIC DNA]</scope>
    <source>
        <strain evidence="1 2">D151-2-6</strain>
    </source>
</reference>
<name>A0AB37E959_9CAUL</name>
<sequence>MNLEPQQIFQLVSLLAVLALFSISLRGQIGYARWFKKWEADRKARRRRA</sequence>
<proteinExistence type="predicted"/>
<protein>
    <submittedName>
        <fullName evidence="1">Uncharacterized protein</fullName>
    </submittedName>
</protein>
<dbReference type="EMBL" id="CP048751">
    <property type="protein sequence ID" value="QIH73764.1"/>
    <property type="molecule type" value="Genomic_DNA"/>
</dbReference>
<dbReference type="RefSeq" id="WP_008260331.1">
    <property type="nucleotide sequence ID" value="NZ_CP048751.1"/>
</dbReference>